<dbReference type="Proteomes" id="UP001217918">
    <property type="component" value="Unassembled WGS sequence"/>
</dbReference>
<keyword evidence="3" id="KW-1185">Reference proteome</keyword>
<feature type="compositionally biased region" description="Basic residues" evidence="1">
    <location>
        <begin position="14"/>
        <end position="24"/>
    </location>
</feature>
<feature type="compositionally biased region" description="Polar residues" evidence="1">
    <location>
        <begin position="209"/>
        <end position="218"/>
    </location>
</feature>
<feature type="region of interest" description="Disordered" evidence="1">
    <location>
        <begin position="57"/>
        <end position="221"/>
    </location>
</feature>
<proteinExistence type="predicted"/>
<dbReference type="EMBL" id="JAQQPM010000009">
    <property type="protein sequence ID" value="KAK2075382.1"/>
    <property type="molecule type" value="Genomic_DNA"/>
</dbReference>
<gene>
    <name evidence="2" type="ORF">P8C59_009511</name>
</gene>
<feature type="compositionally biased region" description="Polar residues" evidence="1">
    <location>
        <begin position="123"/>
        <end position="141"/>
    </location>
</feature>
<evidence type="ECO:0000313" key="2">
    <source>
        <dbReference type="EMBL" id="KAK2075382.1"/>
    </source>
</evidence>
<reference evidence="2" key="1">
    <citation type="journal article" date="2023" name="Mol. Plant Microbe Interact.">
        <title>Elucidating the Obligate Nature and Biological Capacity of an Invasive Fungal Corn Pathogen.</title>
        <authorList>
            <person name="MacCready J.S."/>
            <person name="Roggenkamp E.M."/>
            <person name="Gdanetz K."/>
            <person name="Chilvers M.I."/>
        </authorList>
    </citation>
    <scope>NUCLEOTIDE SEQUENCE</scope>
    <source>
        <strain evidence="2">PM02</strain>
    </source>
</reference>
<protein>
    <submittedName>
        <fullName evidence="2">Uncharacterized protein</fullName>
    </submittedName>
</protein>
<evidence type="ECO:0000313" key="3">
    <source>
        <dbReference type="Proteomes" id="UP001217918"/>
    </source>
</evidence>
<feature type="compositionally biased region" description="Polar residues" evidence="1">
    <location>
        <begin position="72"/>
        <end position="87"/>
    </location>
</feature>
<dbReference type="AlphaFoldDB" id="A0AAD9IFD4"/>
<feature type="region of interest" description="Disordered" evidence="1">
    <location>
        <begin position="1"/>
        <end position="29"/>
    </location>
</feature>
<comment type="caution">
    <text evidence="2">The sequence shown here is derived from an EMBL/GenBank/DDBJ whole genome shotgun (WGS) entry which is preliminary data.</text>
</comment>
<sequence>MGNTPSSLDGPGRRSAHKLSKPRSGRASLATFSATVTRVLDSEYHAIGAFKLGTLRVVNGPAGPASPESDWLKQNSWARQGQVSQQVAEEHKPTLADVPSRPDVSDDADERSENKGGPGEVPSSATWTLPNVASSASSIGSQVKKKPAMPSISQADHGQRPPSAGGYRSPSKPIYDPWSNPHEVASEHWDQFGRGPAPPHVPRQHYRNRSTGSNQGYQNAPWRVLHSYNTPAYRNAPIW</sequence>
<evidence type="ECO:0000256" key="1">
    <source>
        <dbReference type="SAM" id="MobiDB-lite"/>
    </source>
</evidence>
<organism evidence="2 3">
    <name type="scientific">Phyllachora maydis</name>
    <dbReference type="NCBI Taxonomy" id="1825666"/>
    <lineage>
        <taxon>Eukaryota</taxon>
        <taxon>Fungi</taxon>
        <taxon>Dikarya</taxon>
        <taxon>Ascomycota</taxon>
        <taxon>Pezizomycotina</taxon>
        <taxon>Sordariomycetes</taxon>
        <taxon>Sordariomycetidae</taxon>
        <taxon>Phyllachorales</taxon>
        <taxon>Phyllachoraceae</taxon>
        <taxon>Phyllachora</taxon>
    </lineage>
</organism>
<name>A0AAD9IFD4_9PEZI</name>
<accession>A0AAD9IFD4</accession>